<dbReference type="EMBL" id="CP015243">
    <property type="protein sequence ID" value="ANF57848.1"/>
    <property type="molecule type" value="Genomic_DNA"/>
</dbReference>
<evidence type="ECO:0000313" key="4">
    <source>
        <dbReference type="EMBL" id="ANF57848.1"/>
    </source>
</evidence>
<evidence type="ECO:0000256" key="1">
    <source>
        <dbReference type="ARBA" id="ARBA00008898"/>
    </source>
</evidence>
<evidence type="ECO:0000313" key="5">
    <source>
        <dbReference type="Proteomes" id="UP000077875"/>
    </source>
</evidence>
<dbReference type="AlphaFoldDB" id="A0A172YF07"/>
<dbReference type="Pfam" id="PF01613">
    <property type="entry name" value="Flavin_Reduct"/>
    <property type="match status" value="1"/>
</dbReference>
<evidence type="ECO:0000259" key="3">
    <source>
        <dbReference type="SMART" id="SM00903"/>
    </source>
</evidence>
<dbReference type="InterPro" id="IPR012349">
    <property type="entry name" value="Split_barrel_FMN-bd"/>
</dbReference>
<dbReference type="RefSeq" id="WP_064122770.1">
    <property type="nucleotide sequence ID" value="NZ_CP015243.1"/>
</dbReference>
<comment type="similarity">
    <text evidence="1">Belongs to the non-flavoprotein flavin reductase family.</text>
</comment>
<protein>
    <recommendedName>
        <fullName evidence="3">Flavin reductase like domain-containing protein</fullName>
    </recommendedName>
</protein>
<dbReference type="PANTHER" id="PTHR30466:SF11">
    <property type="entry name" value="FLAVIN-DEPENDENT MONOOXYGENASE, REDUCTASE SUBUNIT HSAB"/>
    <property type="match status" value="1"/>
</dbReference>
<proteinExistence type="inferred from homology"/>
<evidence type="ECO:0000256" key="2">
    <source>
        <dbReference type="ARBA" id="ARBA00023002"/>
    </source>
</evidence>
<feature type="domain" description="Flavin reductase like" evidence="3">
    <location>
        <begin position="21"/>
        <end position="170"/>
    </location>
</feature>
<organism evidence="4 5">
    <name type="scientific">Halotalea alkalilenta</name>
    <dbReference type="NCBI Taxonomy" id="376489"/>
    <lineage>
        <taxon>Bacteria</taxon>
        <taxon>Pseudomonadati</taxon>
        <taxon>Pseudomonadota</taxon>
        <taxon>Gammaproteobacteria</taxon>
        <taxon>Oceanospirillales</taxon>
        <taxon>Halomonadaceae</taxon>
        <taxon>Halotalea</taxon>
    </lineage>
</organism>
<dbReference type="Proteomes" id="UP000077875">
    <property type="component" value="Chromosome"/>
</dbReference>
<accession>A0A172YF07</accession>
<gene>
    <name evidence="4" type="ORF">A5892_10550</name>
</gene>
<dbReference type="SUPFAM" id="SSF50475">
    <property type="entry name" value="FMN-binding split barrel"/>
    <property type="match status" value="1"/>
</dbReference>
<dbReference type="InterPro" id="IPR050268">
    <property type="entry name" value="NADH-dep_flavin_reductase"/>
</dbReference>
<dbReference type="InterPro" id="IPR002563">
    <property type="entry name" value="Flavin_Rdtase-like_dom"/>
</dbReference>
<keyword evidence="2" id="KW-0560">Oxidoreductase</keyword>
<dbReference type="SMART" id="SM00903">
    <property type="entry name" value="Flavin_Reduct"/>
    <property type="match status" value="1"/>
</dbReference>
<dbReference type="Gene3D" id="2.30.110.10">
    <property type="entry name" value="Electron Transport, Fmn-binding Protein, Chain A"/>
    <property type="match status" value="1"/>
</dbReference>
<dbReference type="KEGG" id="haa:A5892_10550"/>
<dbReference type="GO" id="GO:0010181">
    <property type="term" value="F:FMN binding"/>
    <property type="evidence" value="ECO:0007669"/>
    <property type="project" value="InterPro"/>
</dbReference>
<dbReference type="STRING" id="376489.A5892_10550"/>
<dbReference type="GO" id="GO:0042602">
    <property type="term" value="F:riboflavin reductase (NADPH) activity"/>
    <property type="evidence" value="ECO:0007669"/>
    <property type="project" value="TreeGrafter"/>
</dbReference>
<reference evidence="4 5" key="1">
    <citation type="submission" date="2016-04" db="EMBL/GenBank/DDBJ databases">
        <title>Complete Genome Sequence of Halotalea alkalilenta IHB B 13600.</title>
        <authorList>
            <person name="Swarnkar M.K."/>
            <person name="Sharma A."/>
            <person name="Kaushal K."/>
            <person name="Soni R."/>
            <person name="Rana S."/>
            <person name="Singh A.K."/>
            <person name="Gulati A."/>
        </authorList>
    </citation>
    <scope>NUCLEOTIDE SEQUENCE [LARGE SCALE GENOMIC DNA]</scope>
    <source>
        <strain evidence="4 5">IHB B 13600</strain>
    </source>
</reference>
<name>A0A172YF07_9GAMM</name>
<sequence>MTTVTDNVVEGDAATFRGLWRGVGSTVALIATEWEGQRHAMLATAVTSVSMEPPSLLICVNRAASAHDALTRRGAFSLGILGHAVRDLAAAIGRASGPERFAQGDWHGLAAAGRQTDGLPWLGQAQATLFCVTDQRFDYGTHTGLIARIDRAIGTSGDDPLIYCQGSYGRFSAGM</sequence>
<dbReference type="PANTHER" id="PTHR30466">
    <property type="entry name" value="FLAVIN REDUCTASE"/>
    <property type="match status" value="1"/>
</dbReference>
<keyword evidence="5" id="KW-1185">Reference proteome</keyword>